<keyword evidence="3" id="KW-1185">Reference proteome</keyword>
<sequence>MKNIKSVNSQVFRDIVAVSKQKELEFNNGQDGAIILSLLVMFFTPFLLLNEVRQFLQIDYSFAAMASIAVVSLILTVILYKVFKISQKFADKETSLNSLLSMYVPNNKAEFERFKVETRNEPTHFFELVNEWISTEKLTYAK</sequence>
<evidence type="ECO:0000256" key="1">
    <source>
        <dbReference type="SAM" id="Phobius"/>
    </source>
</evidence>
<feature type="transmembrane region" description="Helical" evidence="1">
    <location>
        <begin position="32"/>
        <end position="49"/>
    </location>
</feature>
<organism evidence="2 3">
    <name type="scientific">Providencia stuartii</name>
    <dbReference type="NCBI Taxonomy" id="588"/>
    <lineage>
        <taxon>Bacteria</taxon>
        <taxon>Pseudomonadati</taxon>
        <taxon>Pseudomonadota</taxon>
        <taxon>Gammaproteobacteria</taxon>
        <taxon>Enterobacterales</taxon>
        <taxon>Morganellaceae</taxon>
        <taxon>Providencia</taxon>
    </lineage>
</organism>
<accession>A0A1S1HPX2</accession>
<keyword evidence="1" id="KW-0472">Membrane</keyword>
<reference evidence="2 3" key="1">
    <citation type="submission" date="2016-03" db="EMBL/GenBank/DDBJ databases">
        <title>Genome sequence of Providencia stuartii strain, isolated from the salivary glands of larval Lucilia sericata.</title>
        <authorList>
            <person name="Yuan Y."/>
            <person name="Zhang Y."/>
            <person name="Fu S."/>
            <person name="Crippen T.L."/>
            <person name="Visi D."/>
            <person name="Benbow M.E."/>
            <person name="Allen M."/>
            <person name="Tomberlin J.K."/>
            <person name="Sze S.-H."/>
            <person name="Tarone A.M."/>
        </authorList>
    </citation>
    <scope>NUCLEOTIDE SEQUENCE [LARGE SCALE GENOMIC DNA]</scope>
    <source>
        <strain evidence="2 3">Crippen</strain>
    </source>
</reference>
<name>A0A1S1HPX2_PROST</name>
<dbReference type="AlphaFoldDB" id="A0A1S1HPX2"/>
<proteinExistence type="predicted"/>
<feature type="transmembrane region" description="Helical" evidence="1">
    <location>
        <begin position="61"/>
        <end position="83"/>
    </location>
</feature>
<comment type="caution">
    <text evidence="2">The sequence shown here is derived from an EMBL/GenBank/DDBJ whole genome shotgun (WGS) entry which is preliminary data.</text>
</comment>
<evidence type="ECO:0000313" key="3">
    <source>
        <dbReference type="Proteomes" id="UP000179588"/>
    </source>
</evidence>
<keyword evidence="1" id="KW-1133">Transmembrane helix</keyword>
<evidence type="ECO:0000313" key="2">
    <source>
        <dbReference type="EMBL" id="OHT24295.1"/>
    </source>
</evidence>
<gene>
    <name evidence="2" type="ORF">A3Q29_18145</name>
</gene>
<dbReference type="EMBL" id="LVIE01000156">
    <property type="protein sequence ID" value="OHT24295.1"/>
    <property type="molecule type" value="Genomic_DNA"/>
</dbReference>
<keyword evidence="1" id="KW-0812">Transmembrane</keyword>
<dbReference type="Proteomes" id="UP000179588">
    <property type="component" value="Unassembled WGS sequence"/>
</dbReference>
<protein>
    <submittedName>
        <fullName evidence="2">Uncharacterized protein</fullName>
    </submittedName>
</protein>